<organism evidence="1 2">
    <name type="scientific">Mycobacterium phage 40AC</name>
    <dbReference type="NCBI Taxonomy" id="1458717"/>
    <lineage>
        <taxon>Viruses</taxon>
        <taxon>Duplodnaviria</taxon>
        <taxon>Heunggongvirae</taxon>
        <taxon>Uroviricota</taxon>
        <taxon>Caudoviricetes</taxon>
        <taxon>Santafevirus</taxon>
        <taxon>Santafevirus sf40AC</taxon>
    </lineage>
</organism>
<proteinExistence type="predicted"/>
<protein>
    <submittedName>
        <fullName evidence="1">Tail protein</fullName>
    </submittedName>
</protein>
<name>W8EHI5_9CAUD</name>
<dbReference type="OrthoDB" id="6201at10239"/>
<gene>
    <name evidence="1" type="ORF">40AC_26</name>
</gene>
<keyword evidence="2" id="KW-1185">Reference proteome</keyword>
<reference evidence="1 2" key="1">
    <citation type="journal article" date="2014" name="Genome Announc.">
        <title>Complete genome sequences of nine mycobacteriophages.</title>
        <authorList>
            <person name="Franceschelli J.J."/>
            <person name="Suarez C.A."/>
            <person name="Teran L."/>
            <person name="Raya R.R."/>
            <person name="Morbidoni H.R."/>
        </authorList>
    </citation>
    <scope>NUCLEOTIDE SEQUENCE [LARGE SCALE GENOMIC DNA]</scope>
</reference>
<dbReference type="EMBL" id="KJ192196">
    <property type="protein sequence ID" value="AHJ86390.1"/>
    <property type="molecule type" value="Genomic_DNA"/>
</dbReference>
<dbReference type="KEGG" id="vg:18506262"/>
<evidence type="ECO:0000313" key="2">
    <source>
        <dbReference type="Proteomes" id="UP000201360"/>
    </source>
</evidence>
<evidence type="ECO:0000313" key="1">
    <source>
        <dbReference type="EMBL" id="AHJ86390.1"/>
    </source>
</evidence>
<dbReference type="InterPro" id="IPR058154">
    <property type="entry name" value="Bxb1_TTP-like"/>
</dbReference>
<accession>W8EHI5</accession>
<dbReference type="RefSeq" id="YP_009009860.1">
    <property type="nucleotide sequence ID" value="NC_023607.1"/>
</dbReference>
<dbReference type="Pfam" id="PF25681">
    <property type="entry name" value="Phage_TTP_17"/>
    <property type="match status" value="1"/>
</dbReference>
<dbReference type="Proteomes" id="UP000201360">
    <property type="component" value="Segment"/>
</dbReference>
<sequence>MAENDDAVLTAAVGYVYVAPPGTAAPSPALLKTIDLSDPSTWTGATGWTSVGHTSRGTLPEFGFEGGDSEVKGSWQKKKLREITTEDPIDFLTVVLHQFDEASLGLYYGPNASDTPGVFGVDTSQTNEKAVFVVIVDEDLRLGHHAHKSSVKRDDAIELPIDDLAALPVRFTYLEHEDELPFSWINEDLFNVADETP</sequence>